<feature type="compositionally biased region" description="Acidic residues" evidence="2">
    <location>
        <begin position="361"/>
        <end position="409"/>
    </location>
</feature>
<dbReference type="SUPFAM" id="SSF52833">
    <property type="entry name" value="Thioredoxin-like"/>
    <property type="match status" value="1"/>
</dbReference>
<dbReference type="EMBL" id="JBHSZQ010000050">
    <property type="protein sequence ID" value="MFC7127492.1"/>
    <property type="molecule type" value="Genomic_DNA"/>
</dbReference>
<dbReference type="InterPro" id="IPR050455">
    <property type="entry name" value="Tpx_Peroxidase_subfamily"/>
</dbReference>
<feature type="compositionally biased region" description="Basic and acidic residues" evidence="2">
    <location>
        <begin position="453"/>
        <end position="469"/>
    </location>
</feature>
<evidence type="ECO:0000313" key="4">
    <source>
        <dbReference type="EMBL" id="MFC7127492.1"/>
    </source>
</evidence>
<dbReference type="InterPro" id="IPR000866">
    <property type="entry name" value="AhpC/TSA"/>
</dbReference>
<dbReference type="PANTHER" id="PTHR43110">
    <property type="entry name" value="THIOL PEROXIDASE"/>
    <property type="match status" value="1"/>
</dbReference>
<organism evidence="4 5">
    <name type="scientific">Halovenus rubra</name>
    <dbReference type="NCBI Taxonomy" id="869890"/>
    <lineage>
        <taxon>Archaea</taxon>
        <taxon>Methanobacteriati</taxon>
        <taxon>Methanobacteriota</taxon>
        <taxon>Stenosarchaea group</taxon>
        <taxon>Halobacteria</taxon>
        <taxon>Halobacteriales</taxon>
        <taxon>Haloarculaceae</taxon>
        <taxon>Halovenus</taxon>
    </lineage>
</organism>
<dbReference type="Pfam" id="PF00578">
    <property type="entry name" value="AhpC-TSA"/>
    <property type="match status" value="1"/>
</dbReference>
<dbReference type="PROSITE" id="PS51352">
    <property type="entry name" value="THIOREDOXIN_2"/>
    <property type="match status" value="1"/>
</dbReference>
<dbReference type="Proteomes" id="UP001596414">
    <property type="component" value="Unassembled WGS sequence"/>
</dbReference>
<dbReference type="InterPro" id="IPR036249">
    <property type="entry name" value="Thioredoxin-like_sf"/>
</dbReference>
<name>A0ABD5X8X7_9EURY</name>
<evidence type="ECO:0000259" key="3">
    <source>
        <dbReference type="PROSITE" id="PS51352"/>
    </source>
</evidence>
<dbReference type="RefSeq" id="WP_267639092.1">
    <property type="nucleotide sequence ID" value="NZ_JAODIY010000048.1"/>
</dbReference>
<sequence>MIEEGETPSPFELPAVHRDEFELVSLDEHLGEAVVILAFYPGDFSPACDGSSTGLGDLDIFTMQKDVTVLALSGDSIFSHRAFAEEYDLHIPLLADVHGEVAAEYGVSAETDRYLTRRAVVVIDHTKTVQYVWAATDPTELPDTDEIRKAVENLGSDETAEARYRVGHAHYVEGRRAFTSAMEAYENNEWMLSSGDFEQAREGFDEARDKFNTAVRFSDNAEETEYFERAERKSEALWRAADWLDDSAQAFASGMGKQAKALQQDAEGSLETARDIHEPPAPDNLPPEEELHTNSTDNSSLSTDEAAVDNSLNLGDGAVTESGGTDDASETAQVADDGIATGDSTSTAETSQQAAGTPEPDTTEETTDDEQSEDESIDESELEAITAELEEQNDGQSDEPDEPLDESLDSGETKTENDDEADVDDDVELELTDPTEGETDESDDDDDDDTEPELTKDISDGDHGVPDSL</sequence>
<evidence type="ECO:0000256" key="2">
    <source>
        <dbReference type="SAM" id="MobiDB-lite"/>
    </source>
</evidence>
<gene>
    <name evidence="4" type="ORF">ACFQJ7_15960</name>
</gene>
<dbReference type="PANTHER" id="PTHR43110:SF1">
    <property type="entry name" value="THIOL PEROXIDASE"/>
    <property type="match status" value="1"/>
</dbReference>
<reference evidence="4 5" key="1">
    <citation type="journal article" date="2014" name="Int. J. Syst. Evol. Microbiol.">
        <title>Complete genome sequence of Corynebacterium casei LMG S-19264T (=DSM 44701T), isolated from a smear-ripened cheese.</title>
        <authorList>
            <consortium name="US DOE Joint Genome Institute (JGI-PGF)"/>
            <person name="Walter F."/>
            <person name="Albersmeier A."/>
            <person name="Kalinowski J."/>
            <person name="Ruckert C."/>
        </authorList>
    </citation>
    <scope>NUCLEOTIDE SEQUENCE [LARGE SCALE GENOMIC DNA]</scope>
    <source>
        <strain evidence="4 5">CGMCC 4.7215</strain>
    </source>
</reference>
<feature type="compositionally biased region" description="Acidic residues" evidence="2">
    <location>
        <begin position="417"/>
        <end position="452"/>
    </location>
</feature>
<proteinExistence type="predicted"/>
<evidence type="ECO:0000256" key="1">
    <source>
        <dbReference type="ARBA" id="ARBA00023284"/>
    </source>
</evidence>
<dbReference type="AlphaFoldDB" id="A0ABD5X8X7"/>
<comment type="caution">
    <text evidence="4">The sequence shown here is derived from an EMBL/GenBank/DDBJ whole genome shotgun (WGS) entry which is preliminary data.</text>
</comment>
<dbReference type="Gene3D" id="3.40.30.10">
    <property type="entry name" value="Glutaredoxin"/>
    <property type="match status" value="1"/>
</dbReference>
<feature type="compositionally biased region" description="Polar residues" evidence="2">
    <location>
        <begin position="342"/>
        <end position="355"/>
    </location>
</feature>
<accession>A0ABD5X8X7</accession>
<evidence type="ECO:0000313" key="5">
    <source>
        <dbReference type="Proteomes" id="UP001596414"/>
    </source>
</evidence>
<keyword evidence="1" id="KW-0676">Redox-active center</keyword>
<feature type="compositionally biased region" description="Low complexity" evidence="2">
    <location>
        <begin position="293"/>
        <end position="304"/>
    </location>
</feature>
<feature type="domain" description="Thioredoxin" evidence="3">
    <location>
        <begin position="2"/>
        <end position="156"/>
    </location>
</feature>
<dbReference type="InterPro" id="IPR013766">
    <property type="entry name" value="Thioredoxin_domain"/>
</dbReference>
<protein>
    <submittedName>
        <fullName evidence="4">Redoxin domain-containing protein</fullName>
    </submittedName>
</protein>
<feature type="region of interest" description="Disordered" evidence="2">
    <location>
        <begin position="255"/>
        <end position="469"/>
    </location>
</feature>